<evidence type="ECO:0000256" key="1">
    <source>
        <dbReference type="SAM" id="MobiDB-lite"/>
    </source>
</evidence>
<dbReference type="InterPro" id="IPR006569">
    <property type="entry name" value="CID_dom"/>
</dbReference>
<dbReference type="Gene3D" id="6.10.250.2560">
    <property type="match status" value="1"/>
</dbReference>
<dbReference type="GeneID" id="100204593"/>
<sequence length="323" mass="36977">MSSFSSSQLEKKLKVLTMSQQSIQTLSLWCIHHRKHSKKVVQTWFKELQRVKPQRKLIFVYLANDVLQNSRRKGTEYNKDFGTILPNALMHCAEHCDEKTIESLKRILSIWLERNVYNETMIARMSSCLENKLGFEDEISTTPPIEQIPTETKENMQINEVKKLSVPPPPPPPDPDELVKRLQELENSATQDAVVREKIANLPIEVTNPSYIEKVDDLASAKMLQDKIDQACELLADYNARLANEQKDRQIAQKMLQEYTASQKYELAIAGEKLVEYEAKLKKVNAVKQELQSHLENLPDMSKLPDPIPLPSPGDLFSPGKLK</sequence>
<dbReference type="Pfam" id="PF16566">
    <property type="entry name" value="CREPT"/>
    <property type="match status" value="1"/>
</dbReference>
<name>A0ABM4DEG5_HYDVU</name>
<keyword evidence="3" id="KW-1185">Reference proteome</keyword>
<gene>
    <name evidence="4" type="primary">LOC100204593</name>
</gene>
<accession>A0ABM4DEG5</accession>
<feature type="region of interest" description="Disordered" evidence="1">
    <location>
        <begin position="296"/>
        <end position="323"/>
    </location>
</feature>
<protein>
    <submittedName>
        <fullName evidence="4">Regulation of nuclear pre-mRNA domain-containing protein 1B isoform X2</fullName>
    </submittedName>
</protein>
<dbReference type="SMART" id="SM00582">
    <property type="entry name" value="RPR"/>
    <property type="match status" value="1"/>
</dbReference>
<dbReference type="Proteomes" id="UP001652625">
    <property type="component" value="Chromosome 13"/>
</dbReference>
<dbReference type="RefSeq" id="XP_065672798.1">
    <property type="nucleotide sequence ID" value="XM_065816726.1"/>
</dbReference>
<dbReference type="InterPro" id="IPR032337">
    <property type="entry name" value="RPRD1A/B_C"/>
</dbReference>
<proteinExistence type="predicted"/>
<evidence type="ECO:0000313" key="3">
    <source>
        <dbReference type="Proteomes" id="UP001652625"/>
    </source>
</evidence>
<evidence type="ECO:0000313" key="4">
    <source>
        <dbReference type="RefSeq" id="XP_065672798.1"/>
    </source>
</evidence>
<evidence type="ECO:0000259" key="2">
    <source>
        <dbReference type="PROSITE" id="PS51391"/>
    </source>
</evidence>
<feature type="domain" description="CID" evidence="2">
    <location>
        <begin position="1"/>
        <end position="133"/>
    </location>
</feature>
<dbReference type="CDD" id="cd17002">
    <property type="entry name" value="CID_RPRD1"/>
    <property type="match status" value="1"/>
</dbReference>
<reference evidence="4" key="1">
    <citation type="submission" date="2025-08" db="UniProtKB">
        <authorList>
            <consortium name="RefSeq"/>
        </authorList>
    </citation>
    <scope>IDENTIFICATION</scope>
</reference>
<organism evidence="3 4">
    <name type="scientific">Hydra vulgaris</name>
    <name type="common">Hydra</name>
    <name type="synonym">Hydra attenuata</name>
    <dbReference type="NCBI Taxonomy" id="6087"/>
    <lineage>
        <taxon>Eukaryota</taxon>
        <taxon>Metazoa</taxon>
        <taxon>Cnidaria</taxon>
        <taxon>Hydrozoa</taxon>
        <taxon>Hydroidolina</taxon>
        <taxon>Anthoathecata</taxon>
        <taxon>Aplanulata</taxon>
        <taxon>Hydridae</taxon>
        <taxon>Hydra</taxon>
    </lineage>
</organism>
<dbReference type="InterPro" id="IPR008942">
    <property type="entry name" value="ENTH_VHS"/>
</dbReference>
<dbReference type="PANTHER" id="PTHR12460">
    <property type="entry name" value="CYCLIN-DEPENDENT KINASE INHIBITOR-RELATED PROTEIN"/>
    <property type="match status" value="1"/>
</dbReference>
<dbReference type="PANTHER" id="PTHR12460:SF0">
    <property type="entry name" value="CID DOMAIN-CONTAINING PROTEIN-RELATED"/>
    <property type="match status" value="1"/>
</dbReference>
<dbReference type="SUPFAM" id="SSF48464">
    <property type="entry name" value="ENTH/VHS domain"/>
    <property type="match status" value="1"/>
</dbReference>
<dbReference type="Pfam" id="PF04818">
    <property type="entry name" value="CID"/>
    <property type="match status" value="1"/>
</dbReference>
<dbReference type="Gene3D" id="1.25.40.90">
    <property type="match status" value="1"/>
</dbReference>
<dbReference type="PROSITE" id="PS51391">
    <property type="entry name" value="CID"/>
    <property type="match status" value="1"/>
</dbReference>